<feature type="compositionally biased region" description="Basic and acidic residues" evidence="1">
    <location>
        <begin position="35"/>
        <end position="48"/>
    </location>
</feature>
<reference evidence="2" key="1">
    <citation type="journal article" date="2018" name="Biotechnol. Bioeng.">
        <title>A reference genome of the Chinese hamster based on a hybrid assembly strategy.</title>
        <authorList>
            <person name="Rupp O."/>
            <person name="MacDonald M.L."/>
            <person name="Li S."/>
            <person name="Dhiman H."/>
            <person name="Polson S."/>
            <person name="Griep S."/>
            <person name="Heffner K."/>
            <person name="Hernandez I."/>
            <person name="Brinkrolf K."/>
            <person name="Jadhav V."/>
            <person name="Samoudi M."/>
            <person name="Hao H."/>
            <person name="Kingham B."/>
            <person name="Goesmann A."/>
            <person name="Betenbaugh M.J."/>
            <person name="Lewis N.E."/>
            <person name="Borth N."/>
            <person name="Lee K.H."/>
        </authorList>
    </citation>
    <scope>NUCLEOTIDE SEQUENCE [LARGE SCALE GENOMIC DNA]</scope>
    <source>
        <strain evidence="2">17A/GY</strain>
    </source>
</reference>
<dbReference type="RefSeq" id="XP_035308194.1">
    <property type="nucleotide sequence ID" value="XM_035452303.1"/>
</dbReference>
<accession>A0A9J7K3X4</accession>
<reference evidence="3" key="3">
    <citation type="submission" date="2025-08" db="UniProtKB">
        <authorList>
            <consortium name="RefSeq"/>
        </authorList>
    </citation>
    <scope>IDENTIFICATION</scope>
    <source>
        <strain evidence="3">17A/GY</strain>
        <tissue evidence="3">Liver</tissue>
    </source>
</reference>
<name>A0A9J7K3X4_CRIGR</name>
<feature type="compositionally biased region" description="Polar residues" evidence="1">
    <location>
        <begin position="1"/>
        <end position="13"/>
    </location>
</feature>
<dbReference type="RefSeq" id="XP_035310453.1">
    <property type="nucleotide sequence ID" value="XM_035454562.1"/>
</dbReference>
<keyword evidence="2" id="KW-1185">Reference proteome</keyword>
<proteinExistence type="predicted"/>
<reference evidence="2" key="2">
    <citation type="journal article" date="2020" name="Biotechnol. Bioeng.">
        <title>Chromosome-scale scaffolds for the Chinese hamster reference genome assembly to facilitate the study of the CHO epigenome.</title>
        <authorList>
            <person name="Hilliard W."/>
            <person name="MacDonald M."/>
            <person name="Lee K.H."/>
        </authorList>
    </citation>
    <scope>NUCLEOTIDE SEQUENCE [LARGE SCALE GENOMIC DNA]</scope>
    <source>
        <strain evidence="2">17A/GY</strain>
    </source>
</reference>
<evidence type="ECO:0000313" key="2">
    <source>
        <dbReference type="Proteomes" id="UP001108280"/>
    </source>
</evidence>
<dbReference type="AlphaFoldDB" id="A0A9J7K3X4"/>
<organism evidence="2 3">
    <name type="scientific">Cricetulus griseus</name>
    <name type="common">Chinese hamster</name>
    <name type="synonym">Cricetulus barabensis griseus</name>
    <dbReference type="NCBI Taxonomy" id="10029"/>
    <lineage>
        <taxon>Eukaryota</taxon>
        <taxon>Metazoa</taxon>
        <taxon>Chordata</taxon>
        <taxon>Craniata</taxon>
        <taxon>Vertebrata</taxon>
        <taxon>Euteleostomi</taxon>
        <taxon>Mammalia</taxon>
        <taxon>Eutheria</taxon>
        <taxon>Euarchontoglires</taxon>
        <taxon>Glires</taxon>
        <taxon>Rodentia</taxon>
        <taxon>Myomorpha</taxon>
        <taxon>Muroidea</taxon>
        <taxon>Cricetidae</taxon>
        <taxon>Cricetinae</taxon>
        <taxon>Cricetulus</taxon>
    </lineage>
</organism>
<protein>
    <submittedName>
        <fullName evidence="3">Uncharacterized protein LOC113839175</fullName>
    </submittedName>
</protein>
<dbReference type="OrthoDB" id="9809143at2759"/>
<feature type="region of interest" description="Disordered" evidence="1">
    <location>
        <begin position="1"/>
        <end position="82"/>
    </location>
</feature>
<evidence type="ECO:0000313" key="3">
    <source>
        <dbReference type="RefSeq" id="XP_035308194.1"/>
    </source>
</evidence>
<sequence>MGNSSSEETQNLLQPGHCTGKSQDQQDPVWVPEQLIRKIQHEEHHECQCGDASSPSHDESTGDGGAEMGDTVSVPKTYADGEFPEASPTGMFIYLTSSYRLYISISLLPLLLGKPL</sequence>
<evidence type="ECO:0000256" key="1">
    <source>
        <dbReference type="SAM" id="MobiDB-lite"/>
    </source>
</evidence>
<dbReference type="Proteomes" id="UP001108280">
    <property type="component" value="Chromosome 1"/>
</dbReference>
<dbReference type="GeneID" id="113839175"/>
<dbReference type="KEGG" id="cge:113839175"/>
<gene>
    <name evidence="3" type="primary">LOC113839175</name>
</gene>